<keyword evidence="3" id="KW-1185">Reference proteome</keyword>
<name>A0A1M6CAT6_9FIRM</name>
<dbReference type="InterPro" id="IPR000182">
    <property type="entry name" value="GNAT_dom"/>
</dbReference>
<dbReference type="OrthoDB" id="9795206at2"/>
<dbReference type="Proteomes" id="UP000184442">
    <property type="component" value="Unassembled WGS sequence"/>
</dbReference>
<dbReference type="InterPro" id="IPR016181">
    <property type="entry name" value="Acyl_CoA_acyltransferase"/>
</dbReference>
<evidence type="ECO:0000313" key="3">
    <source>
        <dbReference type="Proteomes" id="UP000184442"/>
    </source>
</evidence>
<sequence>MKSKKVHLRQEVFEADAYKIAAWLEDQEVSKYLNEHQNVSKSIRLVLQRMNMPILTHVFNQNGSFFVILEEQLPIGFLRLVPKGKMAEMVIVIGDKEKWGLGLGKNAIIQGLNHAFFSWRVDSVIAKINYKNERSIRVFRRVGFKPDRELAKEIQYSITMEDFLKIS</sequence>
<dbReference type="SUPFAM" id="SSF55729">
    <property type="entry name" value="Acyl-CoA N-acyltransferases (Nat)"/>
    <property type="match status" value="1"/>
</dbReference>
<dbReference type="RefSeq" id="WP_073024570.1">
    <property type="nucleotide sequence ID" value="NZ_FQZS01000005.1"/>
</dbReference>
<evidence type="ECO:0000259" key="1">
    <source>
        <dbReference type="PROSITE" id="PS51186"/>
    </source>
</evidence>
<dbReference type="PROSITE" id="PS51186">
    <property type="entry name" value="GNAT"/>
    <property type="match status" value="1"/>
</dbReference>
<dbReference type="PANTHER" id="PTHR43415:SF3">
    <property type="entry name" value="GNAT-FAMILY ACETYLTRANSFERASE"/>
    <property type="match status" value="1"/>
</dbReference>
<dbReference type="AlphaFoldDB" id="A0A1M6CAT6"/>
<dbReference type="EMBL" id="FQZS01000005">
    <property type="protein sequence ID" value="SHI58106.1"/>
    <property type="molecule type" value="Genomic_DNA"/>
</dbReference>
<protein>
    <submittedName>
        <fullName evidence="2">Protein N-acetyltransferase, RimJ/RimL family</fullName>
    </submittedName>
</protein>
<accession>A0A1M6CAT6</accession>
<dbReference type="Gene3D" id="3.40.630.30">
    <property type="match status" value="1"/>
</dbReference>
<feature type="domain" description="N-acetyltransferase" evidence="1">
    <location>
        <begin position="6"/>
        <end position="165"/>
    </location>
</feature>
<keyword evidence="2" id="KW-0808">Transferase</keyword>
<dbReference type="Pfam" id="PF13302">
    <property type="entry name" value="Acetyltransf_3"/>
    <property type="match status" value="1"/>
</dbReference>
<proteinExistence type="predicted"/>
<dbReference type="PANTHER" id="PTHR43415">
    <property type="entry name" value="SPERMIDINE N(1)-ACETYLTRANSFERASE"/>
    <property type="match status" value="1"/>
</dbReference>
<organism evidence="2 3">
    <name type="scientific">Lutispora thermophila DSM 19022</name>
    <dbReference type="NCBI Taxonomy" id="1122184"/>
    <lineage>
        <taxon>Bacteria</taxon>
        <taxon>Bacillati</taxon>
        <taxon>Bacillota</taxon>
        <taxon>Clostridia</taxon>
        <taxon>Lutisporales</taxon>
        <taxon>Lutisporaceae</taxon>
        <taxon>Lutispora</taxon>
    </lineage>
</organism>
<gene>
    <name evidence="2" type="ORF">SAMN02745176_00684</name>
</gene>
<reference evidence="2 3" key="1">
    <citation type="submission" date="2016-11" db="EMBL/GenBank/DDBJ databases">
        <authorList>
            <person name="Jaros S."/>
            <person name="Januszkiewicz K."/>
            <person name="Wedrychowicz H."/>
        </authorList>
    </citation>
    <scope>NUCLEOTIDE SEQUENCE [LARGE SCALE GENOMIC DNA]</scope>
    <source>
        <strain evidence="2 3">DSM 19022</strain>
    </source>
</reference>
<dbReference type="GO" id="GO:0016747">
    <property type="term" value="F:acyltransferase activity, transferring groups other than amino-acyl groups"/>
    <property type="evidence" value="ECO:0007669"/>
    <property type="project" value="InterPro"/>
</dbReference>
<evidence type="ECO:0000313" key="2">
    <source>
        <dbReference type="EMBL" id="SHI58106.1"/>
    </source>
</evidence>
<dbReference type="STRING" id="1122184.SAMN02745176_00684"/>